<protein>
    <recommendedName>
        <fullName evidence="3">Phytanoyl-CoA dioxygenase</fullName>
    </recommendedName>
</protein>
<organism evidence="1 2">
    <name type="scientific">Nocardia wallacei</name>
    <dbReference type="NCBI Taxonomy" id="480035"/>
    <lineage>
        <taxon>Bacteria</taxon>
        <taxon>Bacillati</taxon>
        <taxon>Actinomycetota</taxon>
        <taxon>Actinomycetes</taxon>
        <taxon>Mycobacteriales</taxon>
        <taxon>Nocardiaceae</taxon>
        <taxon>Nocardia</taxon>
    </lineage>
</organism>
<sequence>MFELTTAEQELLPSDDDVEFYQQHGWFTAPRLFTEDAIDDALAALDAYYRRERDYDALPGAIDELYDWSPGAVHQIRFNDYVALTNRRLGKFMLRPIVAAVAARLAQTSRIRLWQSSIVYKEPQRAEGDTTIGWHTDRAYWRTCTSTKMLTAWIALQDCDESMGPVIMLDGSHRWPDTEEIRAIRFGRTFFGADPAMLEDRLERSGMPLRRVPLLLRKGEVSFHNCLTVHGSGPNLSNRARIGATVDMQDHRNRYQRVYDPAGELYTAANDRMCRKLPNGDVDYTDPAICPVLWDE</sequence>
<keyword evidence="2" id="KW-1185">Reference proteome</keyword>
<dbReference type="RefSeq" id="WP_187684773.1">
    <property type="nucleotide sequence ID" value="NZ_AP023396.1"/>
</dbReference>
<proteinExistence type="predicted"/>
<evidence type="ECO:0008006" key="3">
    <source>
        <dbReference type="Google" id="ProtNLM"/>
    </source>
</evidence>
<dbReference type="GO" id="GO:0005506">
    <property type="term" value="F:iron ion binding"/>
    <property type="evidence" value="ECO:0007669"/>
    <property type="project" value="UniProtKB-ARBA"/>
</dbReference>
<accession>A0A7G1KRS3</accession>
<reference evidence="1 2" key="1">
    <citation type="submission" date="2020-08" db="EMBL/GenBank/DDBJ databases">
        <title>Genome Sequencing of Nocardia wallacei strain FMUON74 and assembly.</title>
        <authorList>
            <person name="Toyokawa M."/>
            <person name="Uesaka K."/>
        </authorList>
    </citation>
    <scope>NUCLEOTIDE SEQUENCE [LARGE SCALE GENOMIC DNA]</scope>
    <source>
        <strain evidence="1 2">FMUON74</strain>
    </source>
</reference>
<dbReference type="PANTHER" id="PTHR20883:SF48">
    <property type="entry name" value="ECTOINE DIOXYGENASE"/>
    <property type="match status" value="1"/>
</dbReference>
<name>A0A7G1KRS3_9NOCA</name>
<dbReference type="EMBL" id="AP023396">
    <property type="protein sequence ID" value="BCK57945.1"/>
    <property type="molecule type" value="Genomic_DNA"/>
</dbReference>
<dbReference type="GO" id="GO:0016706">
    <property type="term" value="F:2-oxoglutarate-dependent dioxygenase activity"/>
    <property type="evidence" value="ECO:0007669"/>
    <property type="project" value="UniProtKB-ARBA"/>
</dbReference>
<evidence type="ECO:0000313" key="1">
    <source>
        <dbReference type="EMBL" id="BCK57945.1"/>
    </source>
</evidence>
<dbReference type="InterPro" id="IPR008775">
    <property type="entry name" value="Phytyl_CoA_dOase-like"/>
</dbReference>
<dbReference type="AlphaFoldDB" id="A0A7G1KRS3"/>
<dbReference type="Gene3D" id="2.60.120.620">
    <property type="entry name" value="q2cbj1_9rhob like domain"/>
    <property type="match status" value="1"/>
</dbReference>
<dbReference type="SUPFAM" id="SSF51197">
    <property type="entry name" value="Clavaminate synthase-like"/>
    <property type="match status" value="1"/>
</dbReference>
<dbReference type="Proteomes" id="UP000516173">
    <property type="component" value="Chromosome"/>
</dbReference>
<dbReference type="KEGG" id="nwl:NWFMUON74_57170"/>
<dbReference type="Pfam" id="PF05721">
    <property type="entry name" value="PhyH"/>
    <property type="match status" value="1"/>
</dbReference>
<dbReference type="GeneID" id="80350144"/>
<dbReference type="PANTHER" id="PTHR20883">
    <property type="entry name" value="PHYTANOYL-COA DIOXYGENASE DOMAIN CONTAINING 1"/>
    <property type="match status" value="1"/>
</dbReference>
<evidence type="ECO:0000313" key="2">
    <source>
        <dbReference type="Proteomes" id="UP000516173"/>
    </source>
</evidence>
<gene>
    <name evidence="1" type="ORF">NWFMUON74_57170</name>
</gene>